<evidence type="ECO:0000313" key="3">
    <source>
        <dbReference type="EMBL" id="TCC26997.1"/>
    </source>
</evidence>
<evidence type="ECO:0000313" key="4">
    <source>
        <dbReference type="Proteomes" id="UP000292385"/>
    </source>
</evidence>
<protein>
    <submittedName>
        <fullName evidence="3">ROK family transcriptional regulator</fullName>
    </submittedName>
</protein>
<dbReference type="Proteomes" id="UP000292385">
    <property type="component" value="Unassembled WGS sequence"/>
</dbReference>
<organism evidence="3 4">
    <name type="scientific">Kribbella speibonae</name>
    <dbReference type="NCBI Taxonomy" id="1572660"/>
    <lineage>
        <taxon>Bacteria</taxon>
        <taxon>Bacillati</taxon>
        <taxon>Actinomycetota</taxon>
        <taxon>Actinomycetes</taxon>
        <taxon>Propionibacteriales</taxon>
        <taxon>Kribbellaceae</taxon>
        <taxon>Kribbella</taxon>
    </lineage>
</organism>
<comment type="similarity">
    <text evidence="1">Belongs to the ROK (NagC/XylR) family.</text>
</comment>
<feature type="region of interest" description="Disordered" evidence="2">
    <location>
        <begin position="70"/>
        <end position="125"/>
    </location>
</feature>
<dbReference type="InterPro" id="IPR036388">
    <property type="entry name" value="WH-like_DNA-bd_sf"/>
</dbReference>
<dbReference type="Gene3D" id="3.30.420.40">
    <property type="match status" value="2"/>
</dbReference>
<comment type="caution">
    <text evidence="3">The sequence shown here is derived from an EMBL/GenBank/DDBJ whole genome shotgun (WGS) entry which is preliminary data.</text>
</comment>
<dbReference type="Pfam" id="PF00480">
    <property type="entry name" value="ROK"/>
    <property type="match status" value="2"/>
</dbReference>
<dbReference type="SUPFAM" id="SSF53067">
    <property type="entry name" value="Actin-like ATPase domain"/>
    <property type="match status" value="1"/>
</dbReference>
<name>A0ABY2ADB3_9ACTN</name>
<dbReference type="PANTHER" id="PTHR18964:SF149">
    <property type="entry name" value="BIFUNCTIONAL UDP-N-ACETYLGLUCOSAMINE 2-EPIMERASE_N-ACETYLMANNOSAMINE KINASE"/>
    <property type="match status" value="1"/>
</dbReference>
<dbReference type="CDD" id="cd23763">
    <property type="entry name" value="ASKHA_ATPase_ROK"/>
    <property type="match status" value="1"/>
</dbReference>
<dbReference type="EMBL" id="SJJY01000001">
    <property type="protein sequence ID" value="TCC26997.1"/>
    <property type="molecule type" value="Genomic_DNA"/>
</dbReference>
<gene>
    <name evidence="3" type="ORF">E0H58_03075</name>
</gene>
<keyword evidence="4" id="KW-1185">Reference proteome</keyword>
<accession>A0ABY2ADB3</accession>
<proteinExistence type="inferred from homology"/>
<dbReference type="InterPro" id="IPR036390">
    <property type="entry name" value="WH_DNA-bd_sf"/>
</dbReference>
<dbReference type="SUPFAM" id="SSF46785">
    <property type="entry name" value="Winged helix' DNA-binding domain"/>
    <property type="match status" value="1"/>
</dbReference>
<dbReference type="InterPro" id="IPR000600">
    <property type="entry name" value="ROK"/>
</dbReference>
<dbReference type="PANTHER" id="PTHR18964">
    <property type="entry name" value="ROK (REPRESSOR, ORF, KINASE) FAMILY"/>
    <property type="match status" value="1"/>
</dbReference>
<dbReference type="InterPro" id="IPR043129">
    <property type="entry name" value="ATPase_NBD"/>
</dbReference>
<sequence>MYGWCSARSGVVRQVVVGRHLVLPVPSHQHLSPRPAVARSVAPLLAPQVVHDPSSRRWVIPSCWGFSTGTRGENPPQQGISGAVLDLQPESPIAPPDWSPRLPRTPNTQAGADQNLPCGPTVHPHIGQESRLSAASWLGWAIMGSSVVDGGDHSRLRQLNERAVLGSVRTAGELRVAEIVEQSGLGRTAVEEVLASLVTRRWLVEVSPAIRGRGRPARSYRFRAEAGYVVGLDIGAFSVRGVLTDLDGRMLASVRRSVTPETPRRQRLATADRVIGDCAREAGVPAAQVWAVGAGTTGLVDATGTVVRANAIPDWAGTNLVGHFKTQLVVADNDSQLAALAEQRRGTPSPSAPADMVFLHAGRRTGLALVLDGQLRRGAFGAAADMSALRGVAWEAALEYLHDVVPAEIPTVDKAERAFAAAREGDRAARAAVRKYARAMAVAAATAIAIVDPRLLVLGGAFSQAADVLLEPLAAELDRLCPRVPELRASALGSLCVALGAASLAQDAIDTRLLSPSRGPLPQLSARSL</sequence>
<dbReference type="Gene3D" id="1.10.10.10">
    <property type="entry name" value="Winged helix-like DNA-binding domain superfamily/Winged helix DNA-binding domain"/>
    <property type="match status" value="1"/>
</dbReference>
<evidence type="ECO:0000256" key="2">
    <source>
        <dbReference type="SAM" id="MobiDB-lite"/>
    </source>
</evidence>
<evidence type="ECO:0000256" key="1">
    <source>
        <dbReference type="ARBA" id="ARBA00006479"/>
    </source>
</evidence>
<reference evidence="3 4" key="1">
    <citation type="submission" date="2019-02" db="EMBL/GenBank/DDBJ databases">
        <title>Kribbella capetownensis sp. nov. and Kribbella speibonae sp. nov., isolated from soil.</title>
        <authorList>
            <person name="Curtis S.M."/>
            <person name="Norton I."/>
            <person name="Everest G.J."/>
            <person name="Meyers P.R."/>
        </authorList>
    </citation>
    <scope>NUCLEOTIDE SEQUENCE [LARGE SCALE GENOMIC DNA]</scope>
    <source>
        <strain evidence="3 4">SK5</strain>
    </source>
</reference>
<feature type="compositionally biased region" description="Polar residues" evidence="2">
    <location>
        <begin position="70"/>
        <end position="80"/>
    </location>
</feature>